<evidence type="ECO:0000256" key="5">
    <source>
        <dbReference type="ARBA" id="ARBA00022842"/>
    </source>
</evidence>
<keyword evidence="1" id="KW-0963">Cytoplasm</keyword>
<dbReference type="GO" id="GO:0061603">
    <property type="term" value="F:molybdenum cofactor guanylyltransferase activity"/>
    <property type="evidence" value="ECO:0007669"/>
    <property type="project" value="UniProtKB-EC"/>
</dbReference>
<feature type="domain" description="MobA-like NTP transferase" evidence="8">
    <location>
        <begin position="29"/>
        <end position="188"/>
    </location>
</feature>
<dbReference type="Pfam" id="PF12804">
    <property type="entry name" value="NTP_transf_3"/>
    <property type="match status" value="1"/>
</dbReference>
<dbReference type="CDD" id="cd02503">
    <property type="entry name" value="MobA"/>
    <property type="match status" value="1"/>
</dbReference>
<dbReference type="HAMAP" id="MF_00316">
    <property type="entry name" value="MobA"/>
    <property type="match status" value="1"/>
</dbReference>
<accession>A0A645FCI7</accession>
<keyword evidence="9" id="KW-0548">Nucleotidyltransferase</keyword>
<dbReference type="GO" id="GO:0006777">
    <property type="term" value="P:Mo-molybdopterin cofactor biosynthetic process"/>
    <property type="evidence" value="ECO:0007669"/>
    <property type="project" value="UniProtKB-KW"/>
</dbReference>
<evidence type="ECO:0000256" key="6">
    <source>
        <dbReference type="ARBA" id="ARBA00023134"/>
    </source>
</evidence>
<evidence type="ECO:0000256" key="2">
    <source>
        <dbReference type="ARBA" id="ARBA00022679"/>
    </source>
</evidence>
<dbReference type="InterPro" id="IPR029044">
    <property type="entry name" value="Nucleotide-diphossugar_trans"/>
</dbReference>
<dbReference type="GO" id="GO:0005525">
    <property type="term" value="F:GTP binding"/>
    <property type="evidence" value="ECO:0007669"/>
    <property type="project" value="UniProtKB-KW"/>
</dbReference>
<keyword evidence="5" id="KW-0460">Magnesium</keyword>
<sequence>MKPLLHNKTLEFTPVGSTAHKERLHASLLLLAGGRGSRMGGKNKLYLELEGSLLIENTLELVAPLFKEVILLVAPGESSKVKETLSMLISKWDITVTEDRVQARGPLEGLYNGLCHMNEEWGFLLGCDMPSPDPDVIKGMNIFCSTNNDAVVAERKGFLEPLHAFYRKSCIGAVSDAMQRGDRKIKQFYPDIRLTVINEKKLKEFGDDVSSFFNLNTPHDVEKMKLIQEVR</sequence>
<keyword evidence="4" id="KW-0547">Nucleotide-binding</keyword>
<evidence type="ECO:0000259" key="8">
    <source>
        <dbReference type="Pfam" id="PF12804"/>
    </source>
</evidence>
<gene>
    <name evidence="9" type="primary">mobA_28</name>
    <name evidence="9" type="ORF">SDC9_158593</name>
</gene>
<dbReference type="PANTHER" id="PTHR19136:SF81">
    <property type="entry name" value="MOLYBDENUM COFACTOR GUANYLYLTRANSFERASE"/>
    <property type="match status" value="1"/>
</dbReference>
<dbReference type="InterPro" id="IPR025877">
    <property type="entry name" value="MobA-like_NTP_Trfase"/>
</dbReference>
<name>A0A645FCI7_9ZZZZ</name>
<keyword evidence="3" id="KW-0479">Metal-binding</keyword>
<evidence type="ECO:0000256" key="1">
    <source>
        <dbReference type="ARBA" id="ARBA00022490"/>
    </source>
</evidence>
<organism evidence="9">
    <name type="scientific">bioreactor metagenome</name>
    <dbReference type="NCBI Taxonomy" id="1076179"/>
    <lineage>
        <taxon>unclassified sequences</taxon>
        <taxon>metagenomes</taxon>
        <taxon>ecological metagenomes</taxon>
    </lineage>
</organism>
<reference evidence="9" key="1">
    <citation type="submission" date="2019-08" db="EMBL/GenBank/DDBJ databases">
        <authorList>
            <person name="Kucharzyk K."/>
            <person name="Murdoch R.W."/>
            <person name="Higgins S."/>
            <person name="Loffler F."/>
        </authorList>
    </citation>
    <scope>NUCLEOTIDE SEQUENCE</scope>
</reference>
<keyword evidence="2 9" id="KW-0808">Transferase</keyword>
<dbReference type="GO" id="GO:0046872">
    <property type="term" value="F:metal ion binding"/>
    <property type="evidence" value="ECO:0007669"/>
    <property type="project" value="UniProtKB-KW"/>
</dbReference>
<dbReference type="Gene3D" id="3.90.550.10">
    <property type="entry name" value="Spore Coat Polysaccharide Biosynthesis Protein SpsA, Chain A"/>
    <property type="match status" value="1"/>
</dbReference>
<proteinExistence type="inferred from homology"/>
<keyword evidence="6" id="KW-0342">GTP-binding</keyword>
<evidence type="ECO:0000256" key="7">
    <source>
        <dbReference type="ARBA" id="ARBA00023150"/>
    </source>
</evidence>
<dbReference type="EMBL" id="VSSQ01057493">
    <property type="protein sequence ID" value="MPN11292.1"/>
    <property type="molecule type" value="Genomic_DNA"/>
</dbReference>
<dbReference type="EC" id="2.7.7.77" evidence="9"/>
<evidence type="ECO:0000256" key="4">
    <source>
        <dbReference type="ARBA" id="ARBA00022741"/>
    </source>
</evidence>
<comment type="caution">
    <text evidence="9">The sequence shown here is derived from an EMBL/GenBank/DDBJ whole genome shotgun (WGS) entry which is preliminary data.</text>
</comment>
<evidence type="ECO:0000256" key="3">
    <source>
        <dbReference type="ARBA" id="ARBA00022723"/>
    </source>
</evidence>
<dbReference type="PANTHER" id="PTHR19136">
    <property type="entry name" value="MOLYBDENUM COFACTOR GUANYLYLTRANSFERASE"/>
    <property type="match status" value="1"/>
</dbReference>
<evidence type="ECO:0000313" key="9">
    <source>
        <dbReference type="EMBL" id="MPN11292.1"/>
    </source>
</evidence>
<dbReference type="InterPro" id="IPR013482">
    <property type="entry name" value="Molybde_CF_guanTrfase"/>
</dbReference>
<protein>
    <submittedName>
        <fullName evidence="9">Putative molybdenum cofactor guanylyltransferase</fullName>
        <ecNumber evidence="9">2.7.7.77</ecNumber>
    </submittedName>
</protein>
<keyword evidence="7" id="KW-0501">Molybdenum cofactor biosynthesis</keyword>
<dbReference type="SUPFAM" id="SSF53448">
    <property type="entry name" value="Nucleotide-diphospho-sugar transferases"/>
    <property type="match status" value="1"/>
</dbReference>
<dbReference type="AlphaFoldDB" id="A0A645FCI7"/>